<dbReference type="Pfam" id="PF00753">
    <property type="entry name" value="Lactamase_B"/>
    <property type="match status" value="1"/>
</dbReference>
<dbReference type="SMART" id="SM00849">
    <property type="entry name" value="Lactamase_B"/>
    <property type="match status" value="1"/>
</dbReference>
<dbReference type="PANTHER" id="PTHR11203">
    <property type="entry name" value="CLEAVAGE AND POLYADENYLATION SPECIFICITY FACTOR FAMILY MEMBER"/>
    <property type="match status" value="1"/>
</dbReference>
<protein>
    <submittedName>
        <fullName evidence="5">MBL fold metallo-hydrolase</fullName>
    </submittedName>
</protein>
<dbReference type="InterPro" id="IPR001279">
    <property type="entry name" value="Metallo-B-lactamas"/>
</dbReference>
<dbReference type="EMBL" id="JADKPO010000005">
    <property type="protein sequence ID" value="MBF4767167.1"/>
    <property type="molecule type" value="Genomic_DNA"/>
</dbReference>
<dbReference type="InterPro" id="IPR011108">
    <property type="entry name" value="RMMBL"/>
</dbReference>
<sequence length="486" mass="52031">MASDTYPDVQTDVDGHTHGDIERDHITPAPTLTFLGAAGTVTGSRFLVESGASRVLVDAGLYQGVASLRRRNWTPFPVSPAGLDAVVLTHAHLDHCGFLPRLVKEGFTGRIVSTRDTADLAAIVLRDSAHIQEEDARWANEGGWSKHRPALPLYDSGDVEATLGLFEPVEFGDRVSLGDGVAATLLPAGHILGSAVALLESGSRRVAFSGDLGRPGHPLLLPPAPPPPVGSLVVESTYGDRTHPVPDPDVLAGAVRRTIARGGTVLVPAFAVDRTELVLLELQRLSDLGQIPRVPVYVDSPMALATLDVYRRAARRPSPQLRGESTEVLDAIDHLDLHAVRDATASRELNEPEYPCIIVSASGMATGGRIVHHLAHQVADHRNSVVLTGYQAEGTRGRQLLDGARHLKMYGRYVPVRAEVVQVPDFSVHADADELVAWVASAQRPPHTVYVVHGEATAGAALARRLEAELGLCAIVPREGERVLLD</sequence>
<feature type="region of interest" description="Disordered" evidence="2">
    <location>
        <begin position="1"/>
        <end position="24"/>
    </location>
</feature>
<dbReference type="GO" id="GO:0004521">
    <property type="term" value="F:RNA endonuclease activity"/>
    <property type="evidence" value="ECO:0007669"/>
    <property type="project" value="TreeGrafter"/>
</dbReference>
<dbReference type="AlphaFoldDB" id="A0A930VMA9"/>
<feature type="domain" description="Metallo-beta-lactamase" evidence="3">
    <location>
        <begin position="42"/>
        <end position="255"/>
    </location>
</feature>
<keyword evidence="6" id="KW-1185">Reference proteome</keyword>
<proteinExistence type="predicted"/>
<dbReference type="RefSeq" id="WP_194695321.1">
    <property type="nucleotide sequence ID" value="NZ_JADKPO010000005.1"/>
</dbReference>
<dbReference type="SMART" id="SM01027">
    <property type="entry name" value="Beta-Casp"/>
    <property type="match status" value="1"/>
</dbReference>
<evidence type="ECO:0000259" key="4">
    <source>
        <dbReference type="SMART" id="SM01027"/>
    </source>
</evidence>
<evidence type="ECO:0000313" key="5">
    <source>
        <dbReference type="EMBL" id="MBF4767167.1"/>
    </source>
</evidence>
<dbReference type="Pfam" id="PF07521">
    <property type="entry name" value="RMMBL"/>
    <property type="match status" value="1"/>
</dbReference>
<gene>
    <name evidence="5" type="ORF">ISU10_05245</name>
</gene>
<dbReference type="Proteomes" id="UP000660668">
    <property type="component" value="Unassembled WGS sequence"/>
</dbReference>
<dbReference type="CDD" id="cd16295">
    <property type="entry name" value="TTHA0252-CPSF-like_MBL-fold"/>
    <property type="match status" value="1"/>
</dbReference>
<dbReference type="InterPro" id="IPR022712">
    <property type="entry name" value="Beta_Casp"/>
</dbReference>
<comment type="caution">
    <text evidence="5">The sequence shown here is derived from an EMBL/GenBank/DDBJ whole genome shotgun (WGS) entry which is preliminary data.</text>
</comment>
<dbReference type="InterPro" id="IPR050698">
    <property type="entry name" value="MBL"/>
</dbReference>
<dbReference type="Gene3D" id="3.60.15.10">
    <property type="entry name" value="Ribonuclease Z/Hydroxyacylglutathione hydrolase-like"/>
    <property type="match status" value="1"/>
</dbReference>
<evidence type="ECO:0000313" key="6">
    <source>
        <dbReference type="Proteomes" id="UP000660668"/>
    </source>
</evidence>
<accession>A0A930VMA9</accession>
<organism evidence="5 6">
    <name type="scientific">Nocardioides agariphilus</name>
    <dbReference type="NCBI Taxonomy" id="433664"/>
    <lineage>
        <taxon>Bacteria</taxon>
        <taxon>Bacillati</taxon>
        <taxon>Actinomycetota</taxon>
        <taxon>Actinomycetes</taxon>
        <taxon>Propionibacteriales</taxon>
        <taxon>Nocardioidaceae</taxon>
        <taxon>Nocardioides</taxon>
    </lineage>
</organism>
<keyword evidence="1" id="KW-0378">Hydrolase</keyword>
<dbReference type="PANTHER" id="PTHR11203:SF37">
    <property type="entry name" value="INTEGRATOR COMPLEX SUBUNIT 11"/>
    <property type="match status" value="1"/>
</dbReference>
<evidence type="ECO:0000259" key="3">
    <source>
        <dbReference type="SMART" id="SM00849"/>
    </source>
</evidence>
<dbReference type="Gene3D" id="3.40.50.10890">
    <property type="match status" value="1"/>
</dbReference>
<dbReference type="SUPFAM" id="SSF56281">
    <property type="entry name" value="Metallo-hydrolase/oxidoreductase"/>
    <property type="match status" value="1"/>
</dbReference>
<feature type="domain" description="Beta-Casp" evidence="4">
    <location>
        <begin position="275"/>
        <end position="400"/>
    </location>
</feature>
<reference evidence="5" key="1">
    <citation type="submission" date="2020-11" db="EMBL/GenBank/DDBJ databases">
        <title>Nocardioides cynanchi sp. nov., isolated from soil of rhizosphere of Cynanchum wilfordii.</title>
        <authorList>
            <person name="Lee J.-S."/>
            <person name="Suh M.K."/>
            <person name="Kim J.-S."/>
        </authorList>
    </citation>
    <scope>NUCLEOTIDE SEQUENCE</scope>
    <source>
        <strain evidence="5">KCTC 19276</strain>
    </source>
</reference>
<evidence type="ECO:0000256" key="2">
    <source>
        <dbReference type="SAM" id="MobiDB-lite"/>
    </source>
</evidence>
<dbReference type="Pfam" id="PF10996">
    <property type="entry name" value="Beta-Casp"/>
    <property type="match status" value="1"/>
</dbReference>
<evidence type="ECO:0000256" key="1">
    <source>
        <dbReference type="ARBA" id="ARBA00022801"/>
    </source>
</evidence>
<feature type="compositionally biased region" description="Basic and acidic residues" evidence="2">
    <location>
        <begin position="13"/>
        <end position="24"/>
    </location>
</feature>
<dbReference type="InterPro" id="IPR036866">
    <property type="entry name" value="RibonucZ/Hydroxyglut_hydro"/>
</dbReference>
<name>A0A930VMA9_9ACTN</name>
<dbReference type="GO" id="GO:0016787">
    <property type="term" value="F:hydrolase activity"/>
    <property type="evidence" value="ECO:0007669"/>
    <property type="project" value="UniProtKB-KW"/>
</dbReference>